<name>A0AA40VST6_9NOST</name>
<feature type="transmembrane region" description="Helical" evidence="1">
    <location>
        <begin position="20"/>
        <end position="43"/>
    </location>
</feature>
<keyword evidence="1" id="KW-1133">Transmembrane helix</keyword>
<accession>A0AA40VST6</accession>
<dbReference type="Proteomes" id="UP001165986">
    <property type="component" value="Unassembled WGS sequence"/>
</dbReference>
<keyword evidence="3" id="KW-1185">Reference proteome</keyword>
<dbReference type="RefSeq" id="WP_191759591.1">
    <property type="nucleotide sequence ID" value="NZ_VJXY01000026.1"/>
</dbReference>
<comment type="caution">
    <text evidence="2">The sequence shown here is derived from an EMBL/GenBank/DDBJ whole genome shotgun (WGS) entry which is preliminary data.</text>
</comment>
<reference evidence="2" key="1">
    <citation type="submission" date="2019-07" db="EMBL/GenBank/DDBJ databases">
        <title>Toxilogical consequences of a new and cryptic species of cyanobacteria (Komarekiella delphini-convector) recovered from the epidermis of a bottlenose dolphin and 1500 ft. in the air.</title>
        <authorList>
            <person name="Brown A.O."/>
            <person name="Dvorak P."/>
            <person name="Villanueva C.D."/>
            <person name="Foss A.J."/>
            <person name="Garvey A.D."/>
            <person name="Gibson Q.A."/>
            <person name="Johansen J.R."/>
            <person name="Casamatta D.A."/>
        </authorList>
    </citation>
    <scope>NUCLEOTIDE SEQUENCE</scope>
    <source>
        <strain evidence="2">SJRDD-AB1</strain>
    </source>
</reference>
<feature type="transmembrane region" description="Helical" evidence="1">
    <location>
        <begin position="121"/>
        <end position="137"/>
    </location>
</feature>
<evidence type="ECO:0000256" key="1">
    <source>
        <dbReference type="SAM" id="Phobius"/>
    </source>
</evidence>
<gene>
    <name evidence="2" type="ORF">FNW02_21755</name>
</gene>
<keyword evidence="1" id="KW-0472">Membrane</keyword>
<keyword evidence="1" id="KW-0812">Transmembrane</keyword>
<sequence length="360" mass="40910">MQEQDFYQADPLARWLVDKFHLTPISLGLLSVIITSGFYLTVASVSQTLILHGGRHIGLLQDWFAWVWISLLNPVVFGYYLWSVKAIYKLIEYLKQSDIVNVSDIEINSALSPYKKPWRKFLALAAGIAFGIWYFSLQHNVKNWTGSDGGLPALTGAINAVVIFYAATMLVLTLITNVWVMHQLLGNKQLNINPLHPDRCGGLSVLSQYSLNTAYLAAIFGTMITLSNYQFITQGIAQKYWYFNLLILLYLPVSLVCFFGPLLAARKGMKKAKEGLISEIAKQFQADYVRIHKSLGNDVESLKKQTGKLQELRSLYTLTNEFPVWPFDVTTFRQYLLSVITPLIPILLKLGEYFFKNQFK</sequence>
<feature type="transmembrane region" description="Helical" evidence="1">
    <location>
        <begin position="209"/>
        <end position="229"/>
    </location>
</feature>
<feature type="transmembrane region" description="Helical" evidence="1">
    <location>
        <begin position="157"/>
        <end position="180"/>
    </location>
</feature>
<dbReference type="AlphaFoldDB" id="A0AA40VST6"/>
<feature type="transmembrane region" description="Helical" evidence="1">
    <location>
        <begin position="63"/>
        <end position="82"/>
    </location>
</feature>
<evidence type="ECO:0000313" key="2">
    <source>
        <dbReference type="EMBL" id="MBD6618377.1"/>
    </source>
</evidence>
<dbReference type="EMBL" id="VJXY01000026">
    <property type="protein sequence ID" value="MBD6618377.1"/>
    <property type="molecule type" value="Genomic_DNA"/>
</dbReference>
<proteinExistence type="predicted"/>
<protein>
    <submittedName>
        <fullName evidence="2">Uncharacterized protein</fullName>
    </submittedName>
</protein>
<evidence type="ECO:0000313" key="3">
    <source>
        <dbReference type="Proteomes" id="UP001165986"/>
    </source>
</evidence>
<feature type="transmembrane region" description="Helical" evidence="1">
    <location>
        <begin position="241"/>
        <end position="264"/>
    </location>
</feature>
<organism evidence="2 3">
    <name type="scientific">Komarekiella delphini-convector SJRDD-AB1</name>
    <dbReference type="NCBI Taxonomy" id="2593771"/>
    <lineage>
        <taxon>Bacteria</taxon>
        <taxon>Bacillati</taxon>
        <taxon>Cyanobacteriota</taxon>
        <taxon>Cyanophyceae</taxon>
        <taxon>Nostocales</taxon>
        <taxon>Nostocaceae</taxon>
        <taxon>Komarekiella</taxon>
        <taxon>Komarekiella delphini-convector</taxon>
    </lineage>
</organism>